<keyword evidence="2" id="KW-1185">Reference proteome</keyword>
<name>A0A564Y832_HYMDI</name>
<dbReference type="AlphaFoldDB" id="A0A564Y832"/>
<proteinExistence type="predicted"/>
<dbReference type="Proteomes" id="UP000321570">
    <property type="component" value="Unassembled WGS sequence"/>
</dbReference>
<dbReference type="EMBL" id="CABIJS010000111">
    <property type="protein sequence ID" value="VUZ43109.1"/>
    <property type="molecule type" value="Genomic_DNA"/>
</dbReference>
<organism evidence="1 2">
    <name type="scientific">Hymenolepis diminuta</name>
    <name type="common">Rat tapeworm</name>
    <dbReference type="NCBI Taxonomy" id="6216"/>
    <lineage>
        <taxon>Eukaryota</taxon>
        <taxon>Metazoa</taxon>
        <taxon>Spiralia</taxon>
        <taxon>Lophotrochozoa</taxon>
        <taxon>Platyhelminthes</taxon>
        <taxon>Cestoda</taxon>
        <taxon>Eucestoda</taxon>
        <taxon>Cyclophyllidea</taxon>
        <taxon>Hymenolepididae</taxon>
        <taxon>Hymenolepis</taxon>
    </lineage>
</organism>
<gene>
    <name evidence="1" type="ORF">WMSIL1_LOCUS4068</name>
</gene>
<protein>
    <submittedName>
        <fullName evidence="1">Uncharacterized protein</fullName>
    </submittedName>
</protein>
<reference evidence="1 2" key="1">
    <citation type="submission" date="2019-07" db="EMBL/GenBank/DDBJ databases">
        <authorList>
            <person name="Jastrzebski P J."/>
            <person name="Paukszto L."/>
            <person name="Jastrzebski P J."/>
        </authorList>
    </citation>
    <scope>NUCLEOTIDE SEQUENCE [LARGE SCALE GENOMIC DNA]</scope>
    <source>
        <strain evidence="1 2">WMS-il1</strain>
    </source>
</reference>
<accession>A0A564Y832</accession>
<sequence>MEARIFSSVRNVFTQLNLSTSTKDPKDYVKNADIFHHNPLIDESFATWYT</sequence>
<evidence type="ECO:0000313" key="1">
    <source>
        <dbReference type="EMBL" id="VUZ43109.1"/>
    </source>
</evidence>
<evidence type="ECO:0000313" key="2">
    <source>
        <dbReference type="Proteomes" id="UP000321570"/>
    </source>
</evidence>